<feature type="compositionally biased region" description="Acidic residues" evidence="1">
    <location>
        <begin position="287"/>
        <end position="300"/>
    </location>
</feature>
<feature type="region of interest" description="Disordered" evidence="1">
    <location>
        <begin position="749"/>
        <end position="771"/>
    </location>
</feature>
<feature type="region of interest" description="Disordered" evidence="1">
    <location>
        <begin position="117"/>
        <end position="147"/>
    </location>
</feature>
<protein>
    <submittedName>
        <fullName evidence="2">Uncharacterized protein</fullName>
    </submittedName>
</protein>
<feature type="compositionally biased region" description="Polar residues" evidence="1">
    <location>
        <begin position="540"/>
        <end position="551"/>
    </location>
</feature>
<dbReference type="EMBL" id="CDMY01000329">
    <property type="protein sequence ID" value="CEM02533.1"/>
    <property type="molecule type" value="Genomic_DNA"/>
</dbReference>
<feature type="compositionally biased region" description="Polar residues" evidence="1">
    <location>
        <begin position="302"/>
        <end position="313"/>
    </location>
</feature>
<evidence type="ECO:0000313" key="2">
    <source>
        <dbReference type="EMBL" id="CEM02533.1"/>
    </source>
</evidence>
<dbReference type="InParanoid" id="A0A0G4EWA6"/>
<evidence type="ECO:0000256" key="1">
    <source>
        <dbReference type="SAM" id="MobiDB-lite"/>
    </source>
</evidence>
<feature type="compositionally biased region" description="Basic residues" evidence="1">
    <location>
        <begin position="971"/>
        <end position="996"/>
    </location>
</feature>
<dbReference type="Proteomes" id="UP000041254">
    <property type="component" value="Unassembled WGS sequence"/>
</dbReference>
<evidence type="ECO:0000313" key="3">
    <source>
        <dbReference type="Proteomes" id="UP000041254"/>
    </source>
</evidence>
<feature type="region of interest" description="Disordered" evidence="1">
    <location>
        <begin position="35"/>
        <end position="72"/>
    </location>
</feature>
<keyword evidence="3" id="KW-1185">Reference proteome</keyword>
<feature type="compositionally biased region" description="Low complexity" evidence="1">
    <location>
        <begin position="1036"/>
        <end position="1049"/>
    </location>
</feature>
<feature type="region of interest" description="Disordered" evidence="1">
    <location>
        <begin position="693"/>
        <end position="714"/>
    </location>
</feature>
<name>A0A0G4EWA6_VITBC</name>
<dbReference type="VEuPathDB" id="CryptoDB:Vbra_20919"/>
<feature type="compositionally biased region" description="Acidic residues" evidence="1">
    <location>
        <begin position="525"/>
        <end position="538"/>
    </location>
</feature>
<organism evidence="2 3">
    <name type="scientific">Vitrella brassicaformis (strain CCMP3155)</name>
    <dbReference type="NCBI Taxonomy" id="1169540"/>
    <lineage>
        <taxon>Eukaryota</taxon>
        <taxon>Sar</taxon>
        <taxon>Alveolata</taxon>
        <taxon>Colpodellida</taxon>
        <taxon>Vitrellaceae</taxon>
        <taxon>Vitrella</taxon>
    </lineage>
</organism>
<feature type="compositionally biased region" description="Low complexity" evidence="1">
    <location>
        <begin position="1012"/>
        <end position="1023"/>
    </location>
</feature>
<proteinExistence type="predicted"/>
<feature type="compositionally biased region" description="Polar residues" evidence="1">
    <location>
        <begin position="749"/>
        <end position="764"/>
    </location>
</feature>
<dbReference type="AlphaFoldDB" id="A0A0G4EWA6"/>
<feature type="compositionally biased region" description="Low complexity" evidence="1">
    <location>
        <begin position="563"/>
        <end position="572"/>
    </location>
</feature>
<feature type="region of interest" description="Disordered" evidence="1">
    <location>
        <begin position="525"/>
        <end position="572"/>
    </location>
</feature>
<reference evidence="2 3" key="1">
    <citation type="submission" date="2014-11" db="EMBL/GenBank/DDBJ databases">
        <authorList>
            <person name="Zhu J."/>
            <person name="Qi W."/>
            <person name="Song R."/>
        </authorList>
    </citation>
    <scope>NUCLEOTIDE SEQUENCE [LARGE SCALE GENOMIC DNA]</scope>
</reference>
<sequence length="1087" mass="118144">MEVLPSAEGGRQTRKQDWKRRVGLKQIYKGLIGSKKTSQGASGYDADKARKAAANVDVPPPPPLPSASPPSWWAPDGSIRILSPVKTSDSTTWLDDPIGAFDFDTYNSIPRESNVLHPTNGSSHRPPSTVAVSPATGVGEVDDEYDGRGLGMGGGGDYDGRGLGMGTRGSRLPKPRGARSEATAAAAAVRSDGGAGHDVRPDAAELVKGDKRSRKIKRRKDRYRASNVDIRHRGKVLLNRSKVELADWQKSSECPHIAPFPAIYRNFGAVMPKPIGWKPLFDEAAEDVFESDQEDEDEESYYTVTDSSLSPSSLRGARTPTRGDASANAGASNGSSALAVASGADHGKALLYRDESGKLVYRDERGVVHTVPATGVGEVDDEYDGRGLGMGGGGDYDGRGLGMGTRGSRLPKPRGARSEATAAAAAVRSDGGAGHDVRPDAAELVKGDKRSRKIKRRKDRYRASNVDIRHRGKVLLNRSKVELADWQKSSECPHIAPFPAIYRNFGAVMPKPIGWKPLFDEAAEDVFESDQEDEDEESYYTVTDSSLSPSSLRGARTPTRGDASANAGASNGSSALAVASGADHGKALLYRDESGKLVYRDERGVVHTVYRGDQGKLVYRDAVGRIRPVAGDAYWVRDGDNGASMIVARGGSVDGGLENGGGIAPLPYSGIAGVTWNEIEPIHVAGGAATHEPASFPASFPSPPPISLSAPPPEQDDSVWVFDRALLEAKEKERKRFKLPRSFSSSALDTARNNRTLGQPSQSHVKWKRRRSRVDRGSSDLQYDLLKEIARVREGLRRVVLEYDPPVNIVSVGAGGMNFGEQLGVETRLAWRWASDNKTIKEQWKVWEGEVATGEVVKKIRQHDFTAATPRVAHRQASIDDAFVDIYLHPPTERTAPASLLPSLKKLTEREEQRHLALRQPKGPSIEWLFKIDVENELGMPQQGPSSKRGDKGESEESLATHTHRSVWNVRLRRLRDGHQPPNRRNKTTKRNKNRRALNVPEDIPALPPLAPSSTFSSPSAPSWALRPLKPVEGLSGSASPTASATSSRGSREGGTDEARVEESKRRWAERKKQLEGQRRQEPAKET</sequence>
<feature type="region of interest" description="Disordered" evidence="1">
    <location>
        <begin position="287"/>
        <end position="334"/>
    </location>
</feature>
<feature type="compositionally biased region" description="Polar residues" evidence="1">
    <location>
        <begin position="117"/>
        <end position="126"/>
    </location>
</feature>
<feature type="compositionally biased region" description="Pro residues" evidence="1">
    <location>
        <begin position="58"/>
        <end position="68"/>
    </location>
</feature>
<feature type="compositionally biased region" description="Low complexity" evidence="1">
    <location>
        <begin position="325"/>
        <end position="334"/>
    </location>
</feature>
<gene>
    <name evidence="2" type="ORF">Vbra_20919</name>
</gene>
<feature type="compositionally biased region" description="Basic and acidic residues" evidence="1">
    <location>
        <begin position="1050"/>
        <end position="1087"/>
    </location>
</feature>
<feature type="region of interest" description="Disordered" evidence="1">
    <location>
        <begin position="1"/>
        <end position="20"/>
    </location>
</feature>
<feature type="region of interest" description="Disordered" evidence="1">
    <location>
        <begin position="938"/>
        <end position="1087"/>
    </location>
</feature>
<accession>A0A0G4EWA6</accession>
<feature type="compositionally biased region" description="Pro residues" evidence="1">
    <location>
        <begin position="700"/>
        <end position="713"/>
    </location>
</feature>